<evidence type="ECO:0000313" key="2">
    <source>
        <dbReference type="EMBL" id="MBD3916120.1"/>
    </source>
</evidence>
<keyword evidence="3" id="KW-1185">Reference proteome</keyword>
<dbReference type="EMBL" id="JACXYY010000006">
    <property type="protein sequence ID" value="MBD3916120.1"/>
    <property type="molecule type" value="Genomic_DNA"/>
</dbReference>
<evidence type="ECO:0008006" key="4">
    <source>
        <dbReference type="Google" id="ProtNLM"/>
    </source>
</evidence>
<accession>A0ABR8MKK7</accession>
<gene>
    <name evidence="2" type="ORF">IEZ25_15975</name>
</gene>
<dbReference type="RefSeq" id="WP_191200433.1">
    <property type="nucleotide sequence ID" value="NZ_BAAAPA010000006.1"/>
</dbReference>
<evidence type="ECO:0000313" key="3">
    <source>
        <dbReference type="Proteomes" id="UP000649289"/>
    </source>
</evidence>
<comment type="caution">
    <text evidence="2">The sequence shown here is derived from an EMBL/GenBank/DDBJ whole genome shotgun (WGS) entry which is preliminary data.</text>
</comment>
<feature type="transmembrane region" description="Helical" evidence="1">
    <location>
        <begin position="29"/>
        <end position="50"/>
    </location>
</feature>
<name>A0ABR8MKK7_9ACTN</name>
<dbReference type="Proteomes" id="UP000649289">
    <property type="component" value="Unassembled WGS sequence"/>
</dbReference>
<keyword evidence="1" id="KW-0472">Membrane</keyword>
<sequence length="115" mass="11483">MSPVLGHLLTAAVITLVVGFASGGGWAYFVVGAVLALSLWVMLFAGSYATPGPAEGNGRTSSRQYALAGACALVLGYVMYAVGDGAVWWSVGFIMAGAIIPAARAAGSQSRTGGA</sequence>
<proteinExistence type="predicted"/>
<feature type="transmembrane region" description="Helical" evidence="1">
    <location>
        <begin position="62"/>
        <end position="80"/>
    </location>
</feature>
<protein>
    <recommendedName>
        <fullName evidence="4">DUF2568 domain-containing protein</fullName>
    </recommendedName>
</protein>
<feature type="transmembrane region" description="Helical" evidence="1">
    <location>
        <begin position="86"/>
        <end position="106"/>
    </location>
</feature>
<keyword evidence="1" id="KW-1133">Transmembrane helix</keyword>
<organism evidence="2 3">
    <name type="scientific">Nocardioides hwasunensis</name>
    <dbReference type="NCBI Taxonomy" id="397258"/>
    <lineage>
        <taxon>Bacteria</taxon>
        <taxon>Bacillati</taxon>
        <taxon>Actinomycetota</taxon>
        <taxon>Actinomycetes</taxon>
        <taxon>Propionibacteriales</taxon>
        <taxon>Nocardioidaceae</taxon>
        <taxon>Nocardioides</taxon>
    </lineage>
</organism>
<evidence type="ECO:0000256" key="1">
    <source>
        <dbReference type="SAM" id="Phobius"/>
    </source>
</evidence>
<keyword evidence="1" id="KW-0812">Transmembrane</keyword>
<reference evidence="2 3" key="1">
    <citation type="submission" date="2020-09" db="EMBL/GenBank/DDBJ databases">
        <title>novel species in genus Nocardioides.</title>
        <authorList>
            <person name="Zhang G."/>
        </authorList>
    </citation>
    <scope>NUCLEOTIDE SEQUENCE [LARGE SCALE GENOMIC DNA]</scope>
    <source>
        <strain evidence="2 3">19197</strain>
    </source>
</reference>